<accession>A0A176W757</accession>
<protein>
    <recommendedName>
        <fullName evidence="2">Partial AB-hydrolase lipase domain-containing protein</fullName>
    </recommendedName>
</protein>
<keyword evidence="4" id="KW-1185">Reference proteome</keyword>
<evidence type="ECO:0000259" key="2">
    <source>
        <dbReference type="Pfam" id="PF04083"/>
    </source>
</evidence>
<reference evidence="3" key="1">
    <citation type="submission" date="2016-03" db="EMBL/GenBank/DDBJ databases">
        <title>Mechanisms controlling the formation of the plant cell surface in tip-growing cells are functionally conserved among land plants.</title>
        <authorList>
            <person name="Honkanen S."/>
            <person name="Jones V.A."/>
            <person name="Morieri G."/>
            <person name="Champion C."/>
            <person name="Hetherington A.J."/>
            <person name="Kelly S."/>
            <person name="Saint-Marcoux D."/>
            <person name="Proust H."/>
            <person name="Prescott H."/>
            <person name="Dolan L."/>
        </authorList>
    </citation>
    <scope>NUCLEOTIDE SEQUENCE [LARGE SCALE GENOMIC DNA]</scope>
    <source>
        <tissue evidence="3">Whole gametophyte</tissue>
    </source>
</reference>
<comment type="caution">
    <text evidence="3">The sequence shown here is derived from an EMBL/GenBank/DDBJ whole genome shotgun (WGS) entry which is preliminary data.</text>
</comment>
<dbReference type="FunFam" id="3.40.50.1820:FF:000091">
    <property type="entry name" value="Gastric triacylglycerol lipase"/>
    <property type="match status" value="1"/>
</dbReference>
<feature type="compositionally biased region" description="Low complexity" evidence="1">
    <location>
        <begin position="108"/>
        <end position="130"/>
    </location>
</feature>
<dbReference type="EMBL" id="LVLJ01001664">
    <property type="protein sequence ID" value="OAE28809.1"/>
    <property type="molecule type" value="Genomic_DNA"/>
</dbReference>
<evidence type="ECO:0000313" key="4">
    <source>
        <dbReference type="Proteomes" id="UP000077202"/>
    </source>
</evidence>
<evidence type="ECO:0000313" key="3">
    <source>
        <dbReference type="EMBL" id="OAE28809.1"/>
    </source>
</evidence>
<feature type="region of interest" description="Disordered" evidence="1">
    <location>
        <begin position="93"/>
        <end position="131"/>
    </location>
</feature>
<evidence type="ECO:0000256" key="1">
    <source>
        <dbReference type="SAM" id="MobiDB-lite"/>
    </source>
</evidence>
<feature type="compositionally biased region" description="Acidic residues" evidence="1">
    <location>
        <begin position="93"/>
        <end position="107"/>
    </location>
</feature>
<feature type="region of interest" description="Disordered" evidence="1">
    <location>
        <begin position="648"/>
        <end position="700"/>
    </location>
</feature>
<feature type="compositionally biased region" description="Basic and acidic residues" evidence="1">
    <location>
        <begin position="649"/>
        <end position="683"/>
    </location>
</feature>
<dbReference type="Pfam" id="PF04083">
    <property type="entry name" value="Abhydro_lipase"/>
    <property type="match status" value="1"/>
</dbReference>
<gene>
    <name evidence="3" type="ORF">AXG93_3096s1230</name>
</gene>
<dbReference type="Gene3D" id="3.40.50.1820">
    <property type="entry name" value="alpha/beta hydrolase"/>
    <property type="match status" value="1"/>
</dbReference>
<dbReference type="Proteomes" id="UP000077202">
    <property type="component" value="Unassembled WGS sequence"/>
</dbReference>
<sequence length="700" mass="79281">MMQRLVDSVLGVAKESLKTFSQESFNNVVKLINGFSAIVLAVLPGKASALEGVTGWELHPTFRAPGIPRWMEERVSSFNQFIHDFDFDSTESDEESEYATDMEEDDSSIPSSPSSQTSRVSRSSNFSRTSSSERLKTMYSLASKHFNGVKENLAHRTTDSRRRGVIEDLQLGVELFIERVFEVMRHCIYCVLSPFQTFKSILRKIFLSNSSKIDKNSEVVNKATLGDSDPSLKLEQRKRRHTLNTDARTCGDFITALGYPYESLKVTTGDGYVIAMERIPRPDSKKVLYLQHGILDSSLGWVSNGVVGSQAFAAYDQGYDVFLGNFRGLVSREHVNKNISSQRYWRYSVNEHGTQDIPAMLDKVHEIKMNELKHLHLLSEEEIASSSGSGLTENLPYSLCGVSHSLGGAAMIIYLVTRRLEGKPHYMKRAILLSPAGFHEKAPPICMIMQYVFPLLEPFLRPIVPGLYIPTKFFRMVFNKLSRDFQNYPALGGLVQTLMSYAVGGDTSNWVGALGMTHYNMEDMPGIAYGVALHLAQMMRSKHFNLFDFGEAGNLKAYGSKKPLDIGANYDQIDIPIDVVAGRKDKLIPKSMILKHYQTLKSAGCKASYSEFDYAHLDFTFSHREEVLAYVMSRLLLVQPRASRRRLRRLDTRRSKSVKDSSWRSEMKSIDDESHSRSKSMNDRRHRSFKSVEQSRERDD</sequence>
<dbReference type="InterPro" id="IPR029058">
    <property type="entry name" value="AB_hydrolase_fold"/>
</dbReference>
<feature type="domain" description="Partial AB-hydrolase lipase" evidence="2">
    <location>
        <begin position="252"/>
        <end position="305"/>
    </location>
</feature>
<dbReference type="InterPro" id="IPR006693">
    <property type="entry name" value="AB_hydrolase_lipase"/>
</dbReference>
<dbReference type="AlphaFoldDB" id="A0A176W757"/>
<name>A0A176W757_MARPO</name>
<dbReference type="PANTHER" id="PTHR11005">
    <property type="entry name" value="LYSOSOMAL ACID LIPASE-RELATED"/>
    <property type="match status" value="1"/>
</dbReference>
<organism evidence="3 4">
    <name type="scientific">Marchantia polymorpha subsp. ruderalis</name>
    <dbReference type="NCBI Taxonomy" id="1480154"/>
    <lineage>
        <taxon>Eukaryota</taxon>
        <taxon>Viridiplantae</taxon>
        <taxon>Streptophyta</taxon>
        <taxon>Embryophyta</taxon>
        <taxon>Marchantiophyta</taxon>
        <taxon>Marchantiopsida</taxon>
        <taxon>Marchantiidae</taxon>
        <taxon>Marchantiales</taxon>
        <taxon>Marchantiaceae</taxon>
        <taxon>Marchantia</taxon>
    </lineage>
</organism>
<dbReference type="GO" id="GO:0006629">
    <property type="term" value="P:lipid metabolic process"/>
    <property type="evidence" value="ECO:0007669"/>
    <property type="project" value="InterPro"/>
</dbReference>
<dbReference type="SUPFAM" id="SSF53474">
    <property type="entry name" value="alpha/beta-Hydrolases"/>
    <property type="match status" value="1"/>
</dbReference>
<proteinExistence type="predicted"/>